<feature type="compositionally biased region" description="Pro residues" evidence="6">
    <location>
        <begin position="93"/>
        <end position="104"/>
    </location>
</feature>
<evidence type="ECO:0000256" key="1">
    <source>
        <dbReference type="ARBA" id="ARBA00022723"/>
    </source>
</evidence>
<dbReference type="PANTHER" id="PTHR12506:SF50">
    <property type="entry name" value="ZINC FINGER CCCH DOMAIN-CONTAINING PROTEIN 26"/>
    <property type="match status" value="1"/>
</dbReference>
<accession>A0A388JWI3</accession>
<keyword evidence="3 5" id="KW-0862">Zinc</keyword>
<name>A0A388JWI3_CHABU</name>
<dbReference type="InterPro" id="IPR050974">
    <property type="entry name" value="Plant_ZF_CCCH"/>
</dbReference>
<feature type="compositionally biased region" description="Polar residues" evidence="6">
    <location>
        <begin position="344"/>
        <end position="353"/>
    </location>
</feature>
<dbReference type="Gene3D" id="2.30.30.1190">
    <property type="match status" value="1"/>
</dbReference>
<reference evidence="8 9" key="1">
    <citation type="journal article" date="2018" name="Cell">
        <title>The Chara Genome: Secondary Complexity and Implications for Plant Terrestrialization.</title>
        <authorList>
            <person name="Nishiyama T."/>
            <person name="Sakayama H."/>
            <person name="Vries J.D."/>
            <person name="Buschmann H."/>
            <person name="Saint-Marcoux D."/>
            <person name="Ullrich K.K."/>
            <person name="Haas F.B."/>
            <person name="Vanderstraeten L."/>
            <person name="Becker D."/>
            <person name="Lang D."/>
            <person name="Vosolsobe S."/>
            <person name="Rombauts S."/>
            <person name="Wilhelmsson P.K.I."/>
            <person name="Janitza P."/>
            <person name="Kern R."/>
            <person name="Heyl A."/>
            <person name="Rumpler F."/>
            <person name="Villalobos L.I.A.C."/>
            <person name="Clay J.M."/>
            <person name="Skokan R."/>
            <person name="Toyoda A."/>
            <person name="Suzuki Y."/>
            <person name="Kagoshima H."/>
            <person name="Schijlen E."/>
            <person name="Tajeshwar N."/>
            <person name="Catarino B."/>
            <person name="Hetherington A.J."/>
            <person name="Saltykova A."/>
            <person name="Bonnot C."/>
            <person name="Breuninger H."/>
            <person name="Symeonidi A."/>
            <person name="Radhakrishnan G.V."/>
            <person name="Van Nieuwerburgh F."/>
            <person name="Deforce D."/>
            <person name="Chang C."/>
            <person name="Karol K.G."/>
            <person name="Hedrich R."/>
            <person name="Ulvskov P."/>
            <person name="Glockner G."/>
            <person name="Delwiche C.F."/>
            <person name="Petrasek J."/>
            <person name="Van de Peer Y."/>
            <person name="Friml J."/>
            <person name="Beilby M."/>
            <person name="Dolan L."/>
            <person name="Kohara Y."/>
            <person name="Sugano S."/>
            <person name="Fujiyama A."/>
            <person name="Delaux P.-M."/>
            <person name="Quint M."/>
            <person name="TheiBen G."/>
            <person name="Hagemann M."/>
            <person name="Harholt J."/>
            <person name="Dunand C."/>
            <person name="Zachgo S."/>
            <person name="Langdale J."/>
            <person name="Maumus F."/>
            <person name="Straeten D.V.D."/>
            <person name="Gould S.B."/>
            <person name="Rensing S.A."/>
        </authorList>
    </citation>
    <scope>NUCLEOTIDE SEQUENCE [LARGE SCALE GENOMIC DNA]</scope>
    <source>
        <strain evidence="8 9">S276</strain>
    </source>
</reference>
<dbReference type="SMART" id="SM00356">
    <property type="entry name" value="ZnF_C3H1"/>
    <property type="match status" value="5"/>
</dbReference>
<dbReference type="OrthoDB" id="411372at2759"/>
<feature type="domain" description="C3H1-type" evidence="7">
    <location>
        <begin position="447"/>
        <end position="475"/>
    </location>
</feature>
<keyword evidence="1 5" id="KW-0479">Metal-binding</keyword>
<feature type="region of interest" description="Disordered" evidence="6">
    <location>
        <begin position="633"/>
        <end position="669"/>
    </location>
</feature>
<dbReference type="PROSITE" id="PS50103">
    <property type="entry name" value="ZF_C3H1"/>
    <property type="match status" value="5"/>
</dbReference>
<comment type="caution">
    <text evidence="8">The sequence shown here is derived from an EMBL/GenBank/DDBJ whole genome shotgun (WGS) entry which is preliminary data.</text>
</comment>
<dbReference type="EMBL" id="BFEA01000025">
    <property type="protein sequence ID" value="GBG62082.1"/>
    <property type="molecule type" value="Genomic_DNA"/>
</dbReference>
<feature type="zinc finger region" description="C3H1-type" evidence="5">
    <location>
        <begin position="217"/>
        <end position="245"/>
    </location>
</feature>
<dbReference type="Gene3D" id="4.10.1000.10">
    <property type="entry name" value="Zinc finger, CCCH-type"/>
    <property type="match status" value="2"/>
</dbReference>
<evidence type="ECO:0000256" key="6">
    <source>
        <dbReference type="SAM" id="MobiDB-lite"/>
    </source>
</evidence>
<feature type="domain" description="C3H1-type" evidence="7">
    <location>
        <begin position="165"/>
        <end position="193"/>
    </location>
</feature>
<feature type="region of interest" description="Disordered" evidence="6">
    <location>
        <begin position="543"/>
        <end position="620"/>
    </location>
</feature>
<feature type="compositionally biased region" description="Polar residues" evidence="6">
    <location>
        <begin position="563"/>
        <end position="574"/>
    </location>
</feature>
<dbReference type="InterPro" id="IPR036855">
    <property type="entry name" value="Znf_CCCH_sf"/>
</dbReference>
<keyword evidence="4" id="KW-0238">DNA-binding</keyword>
<dbReference type="Pfam" id="PF00642">
    <property type="entry name" value="zf-CCCH"/>
    <property type="match status" value="5"/>
</dbReference>
<dbReference type="STRING" id="69332.A0A388JWI3"/>
<dbReference type="SUPFAM" id="SSF90229">
    <property type="entry name" value="CCCH zinc finger"/>
    <property type="match status" value="5"/>
</dbReference>
<proteinExistence type="predicted"/>
<feature type="domain" description="C3H1-type" evidence="7">
    <location>
        <begin position="115"/>
        <end position="143"/>
    </location>
</feature>
<feature type="compositionally biased region" description="Low complexity" evidence="6">
    <location>
        <begin position="54"/>
        <end position="65"/>
    </location>
</feature>
<feature type="compositionally biased region" description="Low complexity" evidence="6">
    <location>
        <begin position="312"/>
        <end position="337"/>
    </location>
</feature>
<feature type="region of interest" description="Disordered" evidence="6">
    <location>
        <begin position="54"/>
        <end position="104"/>
    </location>
</feature>
<evidence type="ECO:0000256" key="5">
    <source>
        <dbReference type="PROSITE-ProRule" id="PRU00723"/>
    </source>
</evidence>
<dbReference type="GO" id="GO:0003677">
    <property type="term" value="F:DNA binding"/>
    <property type="evidence" value="ECO:0007669"/>
    <property type="project" value="UniProtKB-KW"/>
</dbReference>
<dbReference type="InterPro" id="IPR000571">
    <property type="entry name" value="Znf_CCCH"/>
</dbReference>
<evidence type="ECO:0000256" key="4">
    <source>
        <dbReference type="ARBA" id="ARBA00023125"/>
    </source>
</evidence>
<evidence type="ECO:0000313" key="9">
    <source>
        <dbReference type="Proteomes" id="UP000265515"/>
    </source>
</evidence>
<dbReference type="GO" id="GO:0003729">
    <property type="term" value="F:mRNA binding"/>
    <property type="evidence" value="ECO:0007669"/>
    <property type="project" value="UniProtKB-ARBA"/>
</dbReference>
<keyword evidence="2 5" id="KW-0863">Zinc-finger</keyword>
<feature type="zinc finger region" description="C3H1-type" evidence="5">
    <location>
        <begin position="165"/>
        <end position="193"/>
    </location>
</feature>
<dbReference type="Proteomes" id="UP000265515">
    <property type="component" value="Unassembled WGS sequence"/>
</dbReference>
<evidence type="ECO:0000256" key="3">
    <source>
        <dbReference type="ARBA" id="ARBA00022833"/>
    </source>
</evidence>
<keyword evidence="9" id="KW-1185">Reference proteome</keyword>
<feature type="compositionally biased region" description="Low complexity" evidence="6">
    <location>
        <begin position="608"/>
        <end position="620"/>
    </location>
</feature>
<feature type="compositionally biased region" description="Polar residues" evidence="6">
    <location>
        <begin position="543"/>
        <end position="554"/>
    </location>
</feature>
<evidence type="ECO:0000259" key="7">
    <source>
        <dbReference type="PROSITE" id="PS50103"/>
    </source>
</evidence>
<dbReference type="AlphaFoldDB" id="A0A388JWI3"/>
<protein>
    <recommendedName>
        <fullName evidence="7">C3H1-type domain-containing protein</fullName>
    </recommendedName>
</protein>
<dbReference type="PANTHER" id="PTHR12506">
    <property type="entry name" value="PROTEIN PHOSPHATASE RELATED"/>
    <property type="match status" value="1"/>
</dbReference>
<dbReference type="GO" id="GO:0008270">
    <property type="term" value="F:zinc ion binding"/>
    <property type="evidence" value="ECO:0007669"/>
    <property type="project" value="UniProtKB-KW"/>
</dbReference>
<feature type="zinc finger region" description="C3H1-type" evidence="5">
    <location>
        <begin position="493"/>
        <end position="521"/>
    </location>
</feature>
<feature type="zinc finger region" description="C3H1-type" evidence="5">
    <location>
        <begin position="447"/>
        <end position="475"/>
    </location>
</feature>
<feature type="domain" description="C3H1-type" evidence="7">
    <location>
        <begin position="493"/>
        <end position="521"/>
    </location>
</feature>
<feature type="compositionally biased region" description="Gly residues" evidence="6">
    <location>
        <begin position="634"/>
        <end position="650"/>
    </location>
</feature>
<organism evidence="8 9">
    <name type="scientific">Chara braunii</name>
    <name type="common">Braun's stonewort</name>
    <dbReference type="NCBI Taxonomy" id="69332"/>
    <lineage>
        <taxon>Eukaryota</taxon>
        <taxon>Viridiplantae</taxon>
        <taxon>Streptophyta</taxon>
        <taxon>Charophyceae</taxon>
        <taxon>Charales</taxon>
        <taxon>Characeae</taxon>
        <taxon>Chara</taxon>
    </lineage>
</organism>
<feature type="domain" description="C3H1-type" evidence="7">
    <location>
        <begin position="217"/>
        <end position="245"/>
    </location>
</feature>
<evidence type="ECO:0000256" key="2">
    <source>
        <dbReference type="ARBA" id="ARBA00022771"/>
    </source>
</evidence>
<sequence>MEYYLSSLGQSSQPALAARSCHGTGYLVGSEGQTGSLLPTRSEWGSRQAIATAAAASNNSQRTSALGFEEGGWNSEPVLQQEPGGMEGGRVVAPPPPPPPPPHPPFPSLAIYPERPGVQDCPFYLRTGTCGFGQQCKFNHPPNGRASAAGYQSFSTKGKLEYPERPGQPECQYYMKTGTCKFGATCKYHHPCLKLGSNPNAYQPPRPPLNSLGYPLRPGEKECAYYMRNRVCRFGVTCRFHHPQLPPTNGAGLMQPRAGPLPHPLVNPSPPHLPFQMGSLQPWQVRSLTTARFPVFPHQQVQYLPPHGCAHGSSGVAAAPSSSPPHVFSQHPPHQQGPRPPQHANANPSQQHSVPGPPYYYTTPGGPGSAAGPLSEQNAAGGSGGGMATAVPPYFAGHGTHFMPSVPCGPMGMAAQAGGPTAAAGQGGTAGVGGMVYLQQTREFPERPGQPECTFYMRTGDCKYGMSCRYHHPKDRGVPAAQCALSSMGLPLRPGQPQCSFYTRYGVCKFGHTCKFDHPVGLDYSPSASSLVDLPVAPVSYTGGTSPLANQSGDGRNEAGEMHSSTSQERQQQLLIGEGDEEREKQDEDGSSQVEDMGGKKTTGGGSATADGGEAGGPPVAAQANAAAVAGVVSGLGGNGGTHQSAGGGMYCSSMTAQTGGNGSGSSTG</sequence>
<gene>
    <name evidence="8" type="ORF">CBR_g28558</name>
</gene>
<feature type="region of interest" description="Disordered" evidence="6">
    <location>
        <begin position="312"/>
        <end position="385"/>
    </location>
</feature>
<evidence type="ECO:0000313" key="8">
    <source>
        <dbReference type="EMBL" id="GBG62082.1"/>
    </source>
</evidence>
<feature type="zinc finger region" description="C3H1-type" evidence="5">
    <location>
        <begin position="115"/>
        <end position="143"/>
    </location>
</feature>
<feature type="compositionally biased region" description="Gly residues" evidence="6">
    <location>
        <begin position="660"/>
        <end position="669"/>
    </location>
</feature>
<dbReference type="Gramene" id="GBG62082">
    <property type="protein sequence ID" value="GBG62082"/>
    <property type="gene ID" value="CBR_g28558"/>
</dbReference>